<dbReference type="Proteomes" id="UP000008022">
    <property type="component" value="Unassembled WGS sequence"/>
</dbReference>
<evidence type="ECO:0000313" key="3">
    <source>
        <dbReference type="Proteomes" id="UP000008022"/>
    </source>
</evidence>
<dbReference type="HOGENOM" id="CLU_2642406_0_0_1"/>
<reference evidence="3" key="1">
    <citation type="submission" date="2013-06" db="EMBL/GenBank/DDBJ databases">
        <authorList>
            <person name="Zhao Q."/>
        </authorList>
    </citation>
    <scope>NUCLEOTIDE SEQUENCE</scope>
    <source>
        <strain evidence="3">cv. W1943</strain>
    </source>
</reference>
<organism evidence="2 3">
    <name type="scientific">Oryza rufipogon</name>
    <name type="common">Brownbeard rice</name>
    <name type="synonym">Asian wild rice</name>
    <dbReference type="NCBI Taxonomy" id="4529"/>
    <lineage>
        <taxon>Eukaryota</taxon>
        <taxon>Viridiplantae</taxon>
        <taxon>Streptophyta</taxon>
        <taxon>Embryophyta</taxon>
        <taxon>Tracheophyta</taxon>
        <taxon>Spermatophyta</taxon>
        <taxon>Magnoliopsida</taxon>
        <taxon>Liliopsida</taxon>
        <taxon>Poales</taxon>
        <taxon>Poaceae</taxon>
        <taxon>BOP clade</taxon>
        <taxon>Oryzoideae</taxon>
        <taxon>Oryzeae</taxon>
        <taxon>Oryzinae</taxon>
        <taxon>Oryza</taxon>
    </lineage>
</organism>
<dbReference type="Gramene" id="ORUFI02G38100.2">
    <property type="protein sequence ID" value="ORUFI02G38100.2"/>
    <property type="gene ID" value="ORUFI02G38100"/>
</dbReference>
<proteinExistence type="predicted"/>
<keyword evidence="3" id="KW-1185">Reference proteome</keyword>
<sequence length="77" mass="8766">MCGKKEHPSQRAGALDPLLRRGRGVGAGRRRRRGRHRRHQRRRGRPGGRRVAVVQRPGHVLNECLIHPVQGSRMTPL</sequence>
<evidence type="ECO:0000313" key="2">
    <source>
        <dbReference type="EnsemblPlants" id="ORUFI02G38100.2"/>
    </source>
</evidence>
<accession>A0A0E0NMH3</accession>
<reference evidence="2" key="2">
    <citation type="submission" date="2015-06" db="UniProtKB">
        <authorList>
            <consortium name="EnsemblPlants"/>
        </authorList>
    </citation>
    <scope>IDENTIFICATION</scope>
</reference>
<dbReference type="AlphaFoldDB" id="A0A0E0NMH3"/>
<feature type="compositionally biased region" description="Basic residues" evidence="1">
    <location>
        <begin position="20"/>
        <end position="48"/>
    </location>
</feature>
<name>A0A0E0NMH3_ORYRU</name>
<dbReference type="EnsemblPlants" id="ORUFI02G38100.2">
    <property type="protein sequence ID" value="ORUFI02G38100.2"/>
    <property type="gene ID" value="ORUFI02G38100"/>
</dbReference>
<feature type="region of interest" description="Disordered" evidence="1">
    <location>
        <begin position="1"/>
        <end position="50"/>
    </location>
</feature>
<evidence type="ECO:0000256" key="1">
    <source>
        <dbReference type="SAM" id="MobiDB-lite"/>
    </source>
</evidence>
<protein>
    <submittedName>
        <fullName evidence="2">Uncharacterized protein</fullName>
    </submittedName>
</protein>